<comment type="subcellular location">
    <subcellularLocation>
        <location evidence="1">Chlorosome</location>
        <location evidence="1">Chlorosome envelope</location>
    </subcellularLocation>
</comment>
<keyword evidence="10" id="KW-0157">Chromophore</keyword>
<feature type="region of interest" description="Disordered" evidence="12">
    <location>
        <begin position="48"/>
        <end position="80"/>
    </location>
</feature>
<evidence type="ECO:0000256" key="2">
    <source>
        <dbReference type="ARBA" id="ARBA00008065"/>
    </source>
</evidence>
<dbReference type="OrthoDB" id="163119at2"/>
<comment type="caution">
    <text evidence="13">The sequence shown here is derived from an EMBL/GenBank/DDBJ whole genome shotgun (WGS) entry which is preliminary data.</text>
</comment>
<evidence type="ECO:0000256" key="4">
    <source>
        <dbReference type="ARBA" id="ARBA00022494"/>
    </source>
</evidence>
<name>A0A178MFU1_9CHLR</name>
<dbReference type="GO" id="GO:0042314">
    <property type="term" value="F:bacteriochlorophyll binding"/>
    <property type="evidence" value="ECO:0007669"/>
    <property type="project" value="UniProtKB-KW"/>
</dbReference>
<keyword evidence="3" id="KW-0813">Transport</keyword>
<dbReference type="PIRSF" id="PIRSF002903">
    <property type="entry name" value="Bac_chlorC_bd"/>
    <property type="match status" value="1"/>
</dbReference>
<dbReference type="AlphaFoldDB" id="A0A178MFU1"/>
<comment type="similarity">
    <text evidence="2">Belongs to the BChl C/E-binding protein family.</text>
</comment>
<sequence length="80" mass="8741">MATRGWFSESSAQVAQIGDIMFQGHWQWVSNALQATAAAVDNINRNAYPGVSRSGSGESGFSSSSSNGFRPKRIRSRFNR</sequence>
<evidence type="ECO:0000256" key="7">
    <source>
        <dbReference type="ARBA" id="ARBA00022842"/>
    </source>
</evidence>
<keyword evidence="8" id="KW-0076">Bacteriochlorophyll</keyword>
<dbReference type="GO" id="GO:0015979">
    <property type="term" value="P:photosynthesis"/>
    <property type="evidence" value="ECO:0007669"/>
    <property type="project" value="UniProtKB-KW"/>
</dbReference>
<evidence type="ECO:0000256" key="11">
    <source>
        <dbReference type="ARBA" id="ARBA00023021"/>
    </source>
</evidence>
<keyword evidence="11" id="KW-0151">Chlorosome</keyword>
<dbReference type="RefSeq" id="WP_066783739.1">
    <property type="nucleotide sequence ID" value="NZ_LWQS01000036.1"/>
</dbReference>
<dbReference type="GO" id="GO:0046872">
    <property type="term" value="F:metal ion binding"/>
    <property type="evidence" value="ECO:0007669"/>
    <property type="project" value="UniProtKB-KW"/>
</dbReference>
<feature type="compositionally biased region" description="Low complexity" evidence="12">
    <location>
        <begin position="50"/>
        <end position="68"/>
    </location>
</feature>
<evidence type="ECO:0000256" key="1">
    <source>
        <dbReference type="ARBA" id="ARBA00004357"/>
    </source>
</evidence>
<keyword evidence="14" id="KW-1185">Reference proteome</keyword>
<keyword evidence="7" id="KW-0460">Magnesium</keyword>
<dbReference type="Proteomes" id="UP000078287">
    <property type="component" value="Unassembled WGS sequence"/>
</dbReference>
<evidence type="ECO:0000256" key="8">
    <source>
        <dbReference type="ARBA" id="ARBA00022956"/>
    </source>
</evidence>
<organism evidence="13 14">
    <name type="scientific">Chloroflexus islandicus</name>
    <dbReference type="NCBI Taxonomy" id="1707952"/>
    <lineage>
        <taxon>Bacteria</taxon>
        <taxon>Bacillati</taxon>
        <taxon>Chloroflexota</taxon>
        <taxon>Chloroflexia</taxon>
        <taxon>Chloroflexales</taxon>
        <taxon>Chloroflexineae</taxon>
        <taxon>Chloroflexaceae</taxon>
        <taxon>Chloroflexus</taxon>
    </lineage>
</organism>
<dbReference type="Gene3D" id="1.20.5.950">
    <property type="entry name" value="bacteriochlorophyll c-binding protein"/>
    <property type="match status" value="1"/>
</dbReference>
<evidence type="ECO:0000256" key="3">
    <source>
        <dbReference type="ARBA" id="ARBA00022448"/>
    </source>
</evidence>
<evidence type="ECO:0000313" key="14">
    <source>
        <dbReference type="Proteomes" id="UP000078287"/>
    </source>
</evidence>
<keyword evidence="9" id="KW-0249">Electron transport</keyword>
<evidence type="ECO:0000256" key="6">
    <source>
        <dbReference type="ARBA" id="ARBA00022723"/>
    </source>
</evidence>
<evidence type="ECO:0000256" key="12">
    <source>
        <dbReference type="SAM" id="MobiDB-lite"/>
    </source>
</evidence>
<protein>
    <submittedName>
        <fullName evidence="13">Bacteriochlorophyll c-binding protein</fullName>
    </submittedName>
</protein>
<feature type="compositionally biased region" description="Basic residues" evidence="12">
    <location>
        <begin position="70"/>
        <end position="80"/>
    </location>
</feature>
<dbReference type="InterPro" id="IPR001470">
    <property type="entry name" value="Bchl_c-bd"/>
</dbReference>
<keyword evidence="4" id="KW-0148">Chlorophyll</keyword>
<accession>A0A178MFU1</accession>
<proteinExistence type="inferred from homology"/>
<dbReference type="GO" id="GO:0033105">
    <property type="term" value="C:chlorosome envelope"/>
    <property type="evidence" value="ECO:0007669"/>
    <property type="project" value="UniProtKB-SubCell"/>
</dbReference>
<dbReference type="Pfam" id="PF02043">
    <property type="entry name" value="Bac_chlorC"/>
    <property type="match status" value="1"/>
</dbReference>
<dbReference type="EMBL" id="LWQS01000036">
    <property type="protein sequence ID" value="OAN47599.1"/>
    <property type="molecule type" value="Genomic_DNA"/>
</dbReference>
<reference evidence="13 14" key="1">
    <citation type="submission" date="2016-04" db="EMBL/GenBank/DDBJ databases">
        <title>Chloroflexus islandicus sp. nov., a thermophilic filamentous anoxygenic phototrophic bacterium from geyser Strokkur (Iceland).</title>
        <authorList>
            <person name="Gaisin V.A."/>
            <person name="Kalashnikov A.M."/>
            <person name="Sukhacheva M.V."/>
            <person name="Grouzdev D.S."/>
            <person name="Ivanov T.M."/>
            <person name="Kuznetsov B."/>
            <person name="Gorlenko V.M."/>
        </authorList>
    </citation>
    <scope>NUCLEOTIDE SEQUENCE [LARGE SCALE GENOMIC DNA]</scope>
    <source>
        <strain evidence="14">isl-2</strain>
    </source>
</reference>
<keyword evidence="6" id="KW-0479">Metal-binding</keyword>
<keyword evidence="5" id="KW-0602">Photosynthesis</keyword>
<dbReference type="PRINTS" id="PR00656">
    <property type="entry name" value="BCHLROPHYLLC"/>
</dbReference>
<evidence type="ECO:0000313" key="13">
    <source>
        <dbReference type="EMBL" id="OAN47599.1"/>
    </source>
</evidence>
<evidence type="ECO:0000256" key="5">
    <source>
        <dbReference type="ARBA" id="ARBA00022531"/>
    </source>
</evidence>
<gene>
    <name evidence="13" type="ORF">A6A03_10130</name>
</gene>
<evidence type="ECO:0000256" key="9">
    <source>
        <dbReference type="ARBA" id="ARBA00022982"/>
    </source>
</evidence>
<dbReference type="STRING" id="1707952.A6A03_10130"/>
<dbReference type="InterPro" id="IPR038387">
    <property type="entry name" value="Bchl_C-bd_sf"/>
</dbReference>
<evidence type="ECO:0000256" key="10">
    <source>
        <dbReference type="ARBA" id="ARBA00022991"/>
    </source>
</evidence>